<dbReference type="RefSeq" id="XP_013398226.1">
    <property type="nucleotide sequence ID" value="XM_013542772.1"/>
</dbReference>
<dbReference type="PROSITE" id="PS50259">
    <property type="entry name" value="G_PROTEIN_RECEP_F3_4"/>
    <property type="match status" value="1"/>
</dbReference>
<keyword evidence="8" id="KW-0807">Transducer</keyword>
<accession>A0A1S3IK23</accession>
<keyword evidence="7" id="KW-0325">Glycoprotein</keyword>
<dbReference type="InParanoid" id="A0A1S3IK23"/>
<keyword evidence="9" id="KW-0175">Coiled coil</keyword>
<dbReference type="Pfam" id="PF00003">
    <property type="entry name" value="7tm_3"/>
    <property type="match status" value="1"/>
</dbReference>
<dbReference type="KEGG" id="lak:106164757"/>
<evidence type="ECO:0000256" key="2">
    <source>
        <dbReference type="ARBA" id="ARBA00022692"/>
    </source>
</evidence>
<keyword evidence="12" id="KW-1185">Reference proteome</keyword>
<feature type="transmembrane region" description="Helical" evidence="10">
    <location>
        <begin position="99"/>
        <end position="122"/>
    </location>
</feature>
<keyword evidence="4" id="KW-0297">G-protein coupled receptor</keyword>
<dbReference type="PRINTS" id="PR01176">
    <property type="entry name" value="GABABRECEPTR"/>
</dbReference>
<dbReference type="GO" id="GO:0004965">
    <property type="term" value="F:G protein-coupled GABA receptor activity"/>
    <property type="evidence" value="ECO:0007669"/>
    <property type="project" value="InterPro"/>
</dbReference>
<comment type="subcellular location">
    <subcellularLocation>
        <location evidence="1">Membrane</location>
        <topology evidence="1">Multi-pass membrane protein</topology>
    </subcellularLocation>
</comment>
<evidence type="ECO:0000256" key="9">
    <source>
        <dbReference type="SAM" id="Coils"/>
    </source>
</evidence>
<evidence type="ECO:0000256" key="4">
    <source>
        <dbReference type="ARBA" id="ARBA00023040"/>
    </source>
</evidence>
<keyword evidence="5 10" id="KW-0472">Membrane</keyword>
<feature type="coiled-coil region" evidence="9">
    <location>
        <begin position="160"/>
        <end position="187"/>
    </location>
</feature>
<dbReference type="InterPro" id="IPR002455">
    <property type="entry name" value="GPCR3_GABA-B"/>
</dbReference>
<keyword evidence="3 10" id="KW-1133">Transmembrane helix</keyword>
<dbReference type="GeneID" id="106164757"/>
<keyword evidence="2 10" id="KW-0812">Transmembrane</keyword>
<organism evidence="12 13">
    <name type="scientific">Lingula anatina</name>
    <name type="common">Brachiopod</name>
    <name type="synonym">Lingula unguis</name>
    <dbReference type="NCBI Taxonomy" id="7574"/>
    <lineage>
        <taxon>Eukaryota</taxon>
        <taxon>Metazoa</taxon>
        <taxon>Spiralia</taxon>
        <taxon>Lophotrochozoa</taxon>
        <taxon>Brachiopoda</taxon>
        <taxon>Linguliformea</taxon>
        <taxon>Lingulata</taxon>
        <taxon>Lingulida</taxon>
        <taxon>Linguloidea</taxon>
        <taxon>Lingulidae</taxon>
        <taxon>Lingula</taxon>
    </lineage>
</organism>
<evidence type="ECO:0000313" key="12">
    <source>
        <dbReference type="Proteomes" id="UP000085678"/>
    </source>
</evidence>
<dbReference type="PRINTS" id="PR01177">
    <property type="entry name" value="GABAB1RECPTR"/>
</dbReference>
<sequence>MVRNEKNITTEPAPEDPHRILYVRQHLHCHSQQQNIWLGVFYTYKGLLMIFGTFLAWSTRKVKIEALNDSRYIGLSVYNVVVMSILVVALTAVIPDQPTLAYCIASSIIIVSTTVTLCLLFVPKIHALVKSSGNPVITTSGLTVEAETRRLTCDDSKEKLFRAEVQNKTFKSELAELEREISRLQILLDLPSDRLAALTGTIINTSNNACLRRRRQSSTILDLIGNADLASRQQLANVTHSFSIPHSRTFDECHRSSNCRASGYRHFKQKNRRYSTAVGNADDLNLLRHTSAGFISRLPMQDTLNNRYILRRPSWLTDADCISLSDLPVKNLNRISCSFRHRTKPKKVTKECGTQVSNYQLEVFNPVDIKYIDESTDDITINKDAVNWKNRNSPSGKRANRKMELQQKLQRIRKELEELETSDV</sequence>
<dbReference type="Proteomes" id="UP000085678">
    <property type="component" value="Unplaced"/>
</dbReference>
<evidence type="ECO:0000256" key="5">
    <source>
        <dbReference type="ARBA" id="ARBA00023136"/>
    </source>
</evidence>
<evidence type="ECO:0000256" key="1">
    <source>
        <dbReference type="ARBA" id="ARBA00004141"/>
    </source>
</evidence>
<name>A0A1S3IK23_LINAN</name>
<dbReference type="AlphaFoldDB" id="A0A1S3IK23"/>
<dbReference type="OrthoDB" id="411630at2759"/>
<evidence type="ECO:0000259" key="11">
    <source>
        <dbReference type="PROSITE" id="PS50259"/>
    </source>
</evidence>
<reference evidence="13" key="1">
    <citation type="submission" date="2025-08" db="UniProtKB">
        <authorList>
            <consortium name="RefSeq"/>
        </authorList>
    </citation>
    <scope>IDENTIFICATION</scope>
    <source>
        <tissue evidence="13">Gonads</tissue>
    </source>
</reference>
<gene>
    <name evidence="13" type="primary">LOC106164757</name>
</gene>
<dbReference type="GO" id="GO:0038039">
    <property type="term" value="C:G protein-coupled receptor heterodimeric complex"/>
    <property type="evidence" value="ECO:0007669"/>
    <property type="project" value="TreeGrafter"/>
</dbReference>
<dbReference type="PANTHER" id="PTHR10519:SF46">
    <property type="entry name" value="METABOTROPIC GABA-B RECEPTOR SUBTYPE 3, ISOFORM A"/>
    <property type="match status" value="1"/>
</dbReference>
<feature type="transmembrane region" description="Helical" evidence="10">
    <location>
        <begin position="41"/>
        <end position="60"/>
    </location>
</feature>
<protein>
    <submittedName>
        <fullName evidence="13">Uncharacterized protein LOC106164757</fullName>
    </submittedName>
</protein>
<dbReference type="InterPro" id="IPR017978">
    <property type="entry name" value="GPCR_3_C"/>
</dbReference>
<feature type="transmembrane region" description="Helical" evidence="10">
    <location>
        <begin position="72"/>
        <end position="93"/>
    </location>
</feature>
<keyword evidence="6" id="KW-0675">Receptor</keyword>
<evidence type="ECO:0000313" key="13">
    <source>
        <dbReference type="RefSeq" id="XP_013398226.1"/>
    </source>
</evidence>
<dbReference type="CDD" id="cd15047">
    <property type="entry name" value="7tmC_GABA-B-like"/>
    <property type="match status" value="1"/>
</dbReference>
<evidence type="ECO:0000256" key="6">
    <source>
        <dbReference type="ARBA" id="ARBA00023170"/>
    </source>
</evidence>
<evidence type="ECO:0000256" key="10">
    <source>
        <dbReference type="SAM" id="Phobius"/>
    </source>
</evidence>
<evidence type="ECO:0000256" key="8">
    <source>
        <dbReference type="ARBA" id="ARBA00023224"/>
    </source>
</evidence>
<evidence type="ECO:0000256" key="7">
    <source>
        <dbReference type="ARBA" id="ARBA00023180"/>
    </source>
</evidence>
<dbReference type="PANTHER" id="PTHR10519">
    <property type="entry name" value="GABA-B RECEPTOR"/>
    <property type="match status" value="1"/>
</dbReference>
<evidence type="ECO:0000256" key="3">
    <source>
        <dbReference type="ARBA" id="ARBA00022989"/>
    </source>
</evidence>
<feature type="domain" description="G-protein coupled receptors family 3 profile" evidence="11">
    <location>
        <begin position="1"/>
        <end position="129"/>
    </location>
</feature>
<dbReference type="GO" id="GO:0007214">
    <property type="term" value="P:gamma-aminobutyric acid signaling pathway"/>
    <property type="evidence" value="ECO:0007669"/>
    <property type="project" value="TreeGrafter"/>
</dbReference>
<proteinExistence type="predicted"/>